<keyword evidence="1" id="KW-1133">Transmembrane helix</keyword>
<accession>A0A0K6H2W8</accession>
<feature type="transmembrane region" description="Helical" evidence="1">
    <location>
        <begin position="14"/>
        <end position="35"/>
    </location>
</feature>
<dbReference type="EMBL" id="CYHB01000002">
    <property type="protein sequence ID" value="CUA85064.1"/>
    <property type="molecule type" value="Genomic_DNA"/>
</dbReference>
<evidence type="ECO:0000256" key="1">
    <source>
        <dbReference type="SAM" id="Phobius"/>
    </source>
</evidence>
<keyword evidence="1" id="KW-0472">Membrane</keyword>
<sequence length="159" mass="17684">MGLIKSIQAFTRRIGLWLLAAGITLAVLFTAVLIYKLTVFEPAPPTVANCQSLQLISTPDNGGEIHVYQCQRGDDSAPWQGYEVWLYEPLLDDWTRLATAQLGECLTVSWQRDRELVMHHGHSRGDINLAESSVIYQPANMPANTISISAERTDTECPL</sequence>
<reference evidence="3" key="1">
    <citation type="submission" date="2015-08" db="EMBL/GenBank/DDBJ databases">
        <authorList>
            <person name="Varghese N."/>
        </authorList>
    </citation>
    <scope>NUCLEOTIDE SEQUENCE [LARGE SCALE GENOMIC DNA]</scope>
    <source>
        <strain evidence="3">DSM 27808</strain>
    </source>
</reference>
<dbReference type="RefSeq" id="WP_055438758.1">
    <property type="nucleotide sequence ID" value="NZ_CYHB01000002.1"/>
</dbReference>
<dbReference type="AlphaFoldDB" id="A0A0K6H2W8"/>
<evidence type="ECO:0000313" key="2">
    <source>
        <dbReference type="EMBL" id="CUA85064.1"/>
    </source>
</evidence>
<dbReference type="Proteomes" id="UP000182598">
    <property type="component" value="Unassembled WGS sequence"/>
</dbReference>
<evidence type="ECO:0000313" key="3">
    <source>
        <dbReference type="Proteomes" id="UP000182598"/>
    </source>
</evidence>
<dbReference type="OrthoDB" id="6238509at2"/>
<proteinExistence type="predicted"/>
<organism evidence="2 3">
    <name type="scientific">Pseudidiomarina woesei</name>
    <dbReference type="NCBI Taxonomy" id="1381080"/>
    <lineage>
        <taxon>Bacteria</taxon>
        <taxon>Pseudomonadati</taxon>
        <taxon>Pseudomonadota</taxon>
        <taxon>Gammaproteobacteria</taxon>
        <taxon>Alteromonadales</taxon>
        <taxon>Idiomarinaceae</taxon>
        <taxon>Pseudidiomarina</taxon>
    </lineage>
</organism>
<keyword evidence="1" id="KW-0812">Transmembrane</keyword>
<keyword evidence="3" id="KW-1185">Reference proteome</keyword>
<protein>
    <submittedName>
        <fullName evidence="2">Uncharacterized protein</fullName>
    </submittedName>
</protein>
<gene>
    <name evidence="2" type="ORF">Ga0061064_1096</name>
</gene>
<name>A0A0K6H2W8_9GAMM</name>